<accession>A0ABN8DK83</accession>
<comment type="similarity">
    <text evidence="1">Belongs to the transposase 8 family.</text>
</comment>
<dbReference type="InterPro" id="IPR002514">
    <property type="entry name" value="Transposase_8"/>
</dbReference>
<protein>
    <recommendedName>
        <fullName evidence="4">Transposase</fullName>
    </recommendedName>
</protein>
<sequence length="44" mass="5031">MQITSRKQYSDEFKRKAVQQSLNSPDTVKLVAESLNIHPSLLTK</sequence>
<evidence type="ECO:0008006" key="4">
    <source>
        <dbReference type="Google" id="ProtNLM"/>
    </source>
</evidence>
<dbReference type="Proteomes" id="UP000838160">
    <property type="component" value="Unassembled WGS sequence"/>
</dbReference>
<dbReference type="Pfam" id="PF01527">
    <property type="entry name" value="HTH_Tnp_1"/>
    <property type="match status" value="1"/>
</dbReference>
<proteinExistence type="inferred from homology"/>
<dbReference type="InterPro" id="IPR009057">
    <property type="entry name" value="Homeodomain-like_sf"/>
</dbReference>
<dbReference type="EMBL" id="CAKLCM010000003">
    <property type="protein sequence ID" value="CAH0529739.1"/>
    <property type="molecule type" value="Genomic_DNA"/>
</dbReference>
<dbReference type="SUPFAM" id="SSF46689">
    <property type="entry name" value="Homeodomain-like"/>
    <property type="match status" value="1"/>
</dbReference>
<gene>
    <name evidence="2" type="ORF">VHP8226_03495</name>
</gene>
<evidence type="ECO:0000256" key="1">
    <source>
        <dbReference type="ARBA" id="ARBA00009964"/>
    </source>
</evidence>
<keyword evidence="3" id="KW-1185">Reference proteome</keyword>
<organism evidence="2 3">
    <name type="scientific">Vibrio hippocampi</name>
    <dbReference type="NCBI Taxonomy" id="654686"/>
    <lineage>
        <taxon>Bacteria</taxon>
        <taxon>Pseudomonadati</taxon>
        <taxon>Pseudomonadota</taxon>
        <taxon>Gammaproteobacteria</taxon>
        <taxon>Vibrionales</taxon>
        <taxon>Vibrionaceae</taxon>
        <taxon>Vibrio</taxon>
    </lineage>
</organism>
<comment type="caution">
    <text evidence="2">The sequence shown here is derived from an EMBL/GenBank/DDBJ whole genome shotgun (WGS) entry which is preliminary data.</text>
</comment>
<reference evidence="2" key="1">
    <citation type="submission" date="2021-12" db="EMBL/GenBank/DDBJ databases">
        <authorList>
            <person name="Rodrigo-Torres L."/>
            <person name="Arahal R. D."/>
            <person name="Lucena T."/>
        </authorList>
    </citation>
    <scope>NUCLEOTIDE SEQUENCE</scope>
    <source>
        <strain evidence="2">CECT 8226</strain>
    </source>
</reference>
<evidence type="ECO:0000313" key="3">
    <source>
        <dbReference type="Proteomes" id="UP000838160"/>
    </source>
</evidence>
<name>A0ABN8DK83_9VIBR</name>
<dbReference type="RefSeq" id="WP_354004658.1">
    <property type="nucleotide sequence ID" value="NZ_CAKLCM010000003.1"/>
</dbReference>
<evidence type="ECO:0000313" key="2">
    <source>
        <dbReference type="EMBL" id="CAH0529739.1"/>
    </source>
</evidence>